<dbReference type="RefSeq" id="WP_152158670.1">
    <property type="nucleotide sequence ID" value="NZ_WEHX01000059.1"/>
</dbReference>
<sequence>MSAAPSEKSPVEPRDWSRAEVKDGVCTIILILTKVEQLFDTDVPVPSEFVALDSDVLGFFTSTIKKHHKTCREFRFIVRLPEQALREVEPYMRTSVDLTLKGYFLAREKRIAERLHEHFQDVWKMFSFGFAFMLACTLLRAYFAPEEVHSLMSSFREGLLVIGWVALWKPGEKLLFNWWPLKRELVSWHKLSKMEMKVETFEAT</sequence>
<dbReference type="OrthoDB" id="653003at2"/>
<evidence type="ECO:0000313" key="1">
    <source>
        <dbReference type="EMBL" id="KAB7657246.1"/>
    </source>
</evidence>
<dbReference type="Proteomes" id="UP000430564">
    <property type="component" value="Unassembled WGS sequence"/>
</dbReference>
<comment type="caution">
    <text evidence="1">The sequence shown here is derived from an EMBL/GenBank/DDBJ whole genome shotgun (WGS) entry which is preliminary data.</text>
</comment>
<gene>
    <name evidence="1" type="ORF">GBM95_08315</name>
</gene>
<protein>
    <submittedName>
        <fullName evidence="1">Uncharacterized protein</fullName>
    </submittedName>
</protein>
<reference evidence="1 2" key="1">
    <citation type="submission" date="2019-10" db="EMBL/GenBank/DDBJ databases">
        <title>Genome diversity of Sutterella seckii.</title>
        <authorList>
            <person name="Chaplin A.V."/>
            <person name="Sokolova S.R."/>
            <person name="Mosin K.A."/>
            <person name="Ivanova E.L."/>
            <person name="Kochetkova T.O."/>
            <person name="Goltsov A.Y."/>
            <person name="Trofimov D.Y."/>
            <person name="Efimov B.A."/>
        </authorList>
    </citation>
    <scope>NUCLEOTIDE SEQUENCE [LARGE SCALE GENOMIC DNA]</scope>
    <source>
        <strain evidence="1 2">ASD393</strain>
    </source>
</reference>
<proteinExistence type="predicted"/>
<dbReference type="AlphaFoldDB" id="A0A6I1EJ08"/>
<accession>A0A6I1EJ08</accession>
<organism evidence="1 2">
    <name type="scientific">Sutterella seckii</name>
    <dbReference type="NCBI Taxonomy" id="1944635"/>
    <lineage>
        <taxon>Bacteria</taxon>
        <taxon>Pseudomonadati</taxon>
        <taxon>Pseudomonadota</taxon>
        <taxon>Betaproteobacteria</taxon>
        <taxon>Burkholderiales</taxon>
        <taxon>Sutterellaceae</taxon>
        <taxon>Sutterella</taxon>
    </lineage>
</organism>
<name>A0A6I1EJ08_9BURK</name>
<dbReference type="EMBL" id="WEHX01000059">
    <property type="protein sequence ID" value="KAB7657246.1"/>
    <property type="molecule type" value="Genomic_DNA"/>
</dbReference>
<evidence type="ECO:0000313" key="2">
    <source>
        <dbReference type="Proteomes" id="UP000430564"/>
    </source>
</evidence>